<name>A0A0F4NRG0_9VIBR</name>
<dbReference type="AlphaFoldDB" id="A0A0F4NRG0"/>
<comment type="caution">
    <text evidence="1">The sequence shown here is derived from an EMBL/GenBank/DDBJ whole genome shotgun (WGS) entry which is preliminary data.</text>
</comment>
<sequence>MPTFAKFVLIASALVSGFYAGDIIKWFQSTQQTASLDDYCLVTTNKCQQGDISVQANKDVSHPLVPTVLSVNWTNTSSESLIMTLQGYEMEMGTVVFKLEKSASGLFSGQIILPVCTTTSMTWFGSISDGNQSIKTSIRMEQ</sequence>
<proteinExistence type="predicted"/>
<dbReference type="OrthoDB" id="5917490at2"/>
<dbReference type="PATRIC" id="fig|579748.3.peg.611"/>
<dbReference type="EMBL" id="JXXV01000007">
    <property type="protein sequence ID" value="KJY84691.1"/>
    <property type="molecule type" value="Genomic_DNA"/>
</dbReference>
<accession>A0A0F4NRG0</accession>
<protein>
    <submittedName>
        <fullName evidence="1">Uncharacterized protein</fullName>
    </submittedName>
</protein>
<gene>
    <name evidence="1" type="ORF">TW81_02935</name>
</gene>
<evidence type="ECO:0000313" key="1">
    <source>
        <dbReference type="EMBL" id="KJY84691.1"/>
    </source>
</evidence>
<organism evidence="1 2">
    <name type="scientific">Vibrio galatheae</name>
    <dbReference type="NCBI Taxonomy" id="579748"/>
    <lineage>
        <taxon>Bacteria</taxon>
        <taxon>Pseudomonadati</taxon>
        <taxon>Pseudomonadota</taxon>
        <taxon>Gammaproteobacteria</taxon>
        <taxon>Vibrionales</taxon>
        <taxon>Vibrionaceae</taxon>
        <taxon>Vibrio</taxon>
    </lineage>
</organism>
<dbReference type="RefSeq" id="WP_045954428.1">
    <property type="nucleotide sequence ID" value="NZ_JXXV01000007.1"/>
</dbReference>
<reference evidence="1 2" key="1">
    <citation type="journal article" date="2015" name="BMC Genomics">
        <title>Genome mining reveals unlocked bioactive potential of marine Gram-negative bacteria.</title>
        <authorList>
            <person name="Machado H."/>
            <person name="Sonnenschein E.C."/>
            <person name="Melchiorsen J."/>
            <person name="Gram L."/>
        </authorList>
    </citation>
    <scope>NUCLEOTIDE SEQUENCE [LARGE SCALE GENOMIC DNA]</scope>
    <source>
        <strain evidence="1 2">S2757</strain>
    </source>
</reference>
<dbReference type="Proteomes" id="UP000033673">
    <property type="component" value="Unassembled WGS sequence"/>
</dbReference>
<dbReference type="STRING" id="579748.TW81_02935"/>
<evidence type="ECO:0000313" key="2">
    <source>
        <dbReference type="Proteomes" id="UP000033673"/>
    </source>
</evidence>
<keyword evidence="2" id="KW-1185">Reference proteome</keyword>